<dbReference type="EMBL" id="JBBMES010000004">
    <property type="protein sequence ID" value="MEQ2534569.1"/>
    <property type="molecule type" value="Genomic_DNA"/>
</dbReference>
<keyword evidence="3" id="KW-1185">Reference proteome</keyword>
<feature type="domain" description="M23ase beta-sheet core" evidence="1">
    <location>
        <begin position="154"/>
        <end position="262"/>
    </location>
</feature>
<dbReference type="SUPFAM" id="SSF51261">
    <property type="entry name" value="Duplicated hybrid motif"/>
    <property type="match status" value="1"/>
</dbReference>
<dbReference type="InterPro" id="IPR050570">
    <property type="entry name" value="Cell_wall_metabolism_enzyme"/>
</dbReference>
<comment type="caution">
    <text evidence="2">The sequence shown here is derived from an EMBL/GenBank/DDBJ whole genome shotgun (WGS) entry which is preliminary data.</text>
</comment>
<name>A0ABV1GMM4_9FIRM</name>
<dbReference type="Proteomes" id="UP001480973">
    <property type="component" value="Unassembled WGS sequence"/>
</dbReference>
<dbReference type="Gene3D" id="2.70.70.10">
    <property type="entry name" value="Glucose Permease (Domain IIA)"/>
    <property type="match status" value="1"/>
</dbReference>
<dbReference type="Pfam" id="PF01551">
    <property type="entry name" value="Peptidase_M23"/>
    <property type="match status" value="1"/>
</dbReference>
<dbReference type="CDD" id="cd12797">
    <property type="entry name" value="M23_peptidase"/>
    <property type="match status" value="1"/>
</dbReference>
<gene>
    <name evidence="2" type="ORF">WMO38_05505</name>
</gene>
<dbReference type="InterPro" id="IPR016047">
    <property type="entry name" value="M23ase_b-sheet_dom"/>
</dbReference>
<evidence type="ECO:0000313" key="3">
    <source>
        <dbReference type="Proteomes" id="UP001480973"/>
    </source>
</evidence>
<dbReference type="PANTHER" id="PTHR21666:SF268">
    <property type="entry name" value="PEPTIDASE M23 DOMAIN-CONTAINING PROTEIN"/>
    <property type="match status" value="1"/>
</dbReference>
<dbReference type="PANTHER" id="PTHR21666">
    <property type="entry name" value="PEPTIDASE-RELATED"/>
    <property type="match status" value="1"/>
</dbReference>
<reference evidence="2 3" key="1">
    <citation type="submission" date="2024-03" db="EMBL/GenBank/DDBJ databases">
        <title>Human intestinal bacterial collection.</title>
        <authorList>
            <person name="Pauvert C."/>
            <person name="Hitch T.C.A."/>
            <person name="Clavel T."/>
        </authorList>
    </citation>
    <scope>NUCLEOTIDE SEQUENCE [LARGE SCALE GENOMIC DNA]</scope>
    <source>
        <strain evidence="2 3">CLA-JM-H10</strain>
    </source>
</reference>
<organism evidence="2 3">
    <name type="scientific">Lachnospira intestinalis</name>
    <dbReference type="NCBI Taxonomy" id="3133158"/>
    <lineage>
        <taxon>Bacteria</taxon>
        <taxon>Bacillati</taxon>
        <taxon>Bacillota</taxon>
        <taxon>Clostridia</taxon>
        <taxon>Lachnospirales</taxon>
        <taxon>Lachnospiraceae</taxon>
        <taxon>Lachnospira</taxon>
    </lineage>
</organism>
<keyword evidence="2" id="KW-0378">Hydrolase</keyword>
<protein>
    <submittedName>
        <fullName evidence="2">M23 family metallopeptidase</fullName>
        <ecNumber evidence="2">3.4.-.-</ecNumber>
    </submittedName>
</protein>
<dbReference type="InterPro" id="IPR011055">
    <property type="entry name" value="Dup_hybrid_motif"/>
</dbReference>
<proteinExistence type="predicted"/>
<accession>A0ABV1GMM4</accession>
<sequence length="282" mass="32303">MKHAKKLIILILVSSIIINLELRFVTDNNYVLLNLKVENEAFTSLQLDITPDSADRNAQRLGMSKGEIILIALMMNNYSVNDDILDKLDKRVCVRNKNRLMHFNGEEFEFYTNVIDSLIIDMEYFPVARSKTRKTWVEYEDSWGNERTYGGKRTHEGCDIMSEENKRGVMPVIAASGGTVTNLGWLELGGWRIGITSDNGIYYYYAHLDSYADNMAEGTKIRKGQLIGYMGDSGYSKVEGTVGKFNVHLHFGIYIYVDGKETALNPYYLLKNISNKILYYQY</sequence>
<dbReference type="GO" id="GO:0016787">
    <property type="term" value="F:hydrolase activity"/>
    <property type="evidence" value="ECO:0007669"/>
    <property type="project" value="UniProtKB-KW"/>
</dbReference>
<evidence type="ECO:0000313" key="2">
    <source>
        <dbReference type="EMBL" id="MEQ2534569.1"/>
    </source>
</evidence>
<dbReference type="EC" id="3.4.-.-" evidence="2"/>
<evidence type="ECO:0000259" key="1">
    <source>
        <dbReference type="Pfam" id="PF01551"/>
    </source>
</evidence>